<evidence type="ECO:0000256" key="4">
    <source>
        <dbReference type="ARBA" id="ARBA00022833"/>
    </source>
</evidence>
<comment type="cofactor">
    <cofactor evidence="1">
        <name>Zn(2+)</name>
        <dbReference type="ChEBI" id="CHEBI:29105"/>
    </cofactor>
</comment>
<dbReference type="InterPro" id="IPR036822">
    <property type="entry name" value="CutC-like_dom_sf"/>
</dbReference>
<evidence type="ECO:0000313" key="6">
    <source>
        <dbReference type="Proteomes" id="UP001160130"/>
    </source>
</evidence>
<accession>A0ABT6KWE6</accession>
<dbReference type="RefSeq" id="WP_280831581.1">
    <property type="nucleotide sequence ID" value="NZ_JARXVE010000002.1"/>
</dbReference>
<evidence type="ECO:0000256" key="2">
    <source>
        <dbReference type="ARBA" id="ARBA00022679"/>
    </source>
</evidence>
<reference evidence="5 6" key="1">
    <citation type="submission" date="2023-04" db="EMBL/GenBank/DDBJ databases">
        <title>Forest soil microbial communities from Buena Vista Peninsula, Colon Province, Panama.</title>
        <authorList>
            <person name="Bouskill N."/>
        </authorList>
    </citation>
    <scope>NUCLEOTIDE SEQUENCE [LARGE SCALE GENOMIC DNA]</scope>
    <source>
        <strain evidence="5 6">AC80</strain>
    </source>
</reference>
<keyword evidence="2 5" id="KW-0808">Transferase</keyword>
<name>A0ABT6KWE6_9MYCO</name>
<dbReference type="Pfam" id="PF05853">
    <property type="entry name" value="BKACE"/>
    <property type="match status" value="1"/>
</dbReference>
<keyword evidence="5" id="KW-0012">Acyltransferase</keyword>
<keyword evidence="3" id="KW-0479">Metal-binding</keyword>
<dbReference type="Gene3D" id="3.20.20.70">
    <property type="entry name" value="Aldolase class I"/>
    <property type="match status" value="1"/>
</dbReference>
<sequence>MSSMFITVAPTGAESTKADNPNIPLQPEEIVAEAIACEQAGAALIHIHGRDAEGNSTLDHAVLREIVAGVREHTNLIVQLSTGGSVHDPLESRLRVLDLEPESCSLTCGTVNFGREVFSNPLGFVEELYQAALDRGVLPEFECFDFGHIATLHRLLDRFGPPKQGVVHCNLVMGVPGGMPGDTRTLVAAHAALPHGCSWSATGIGRTAIPVLMTTLALGGNVRVGMEDVLRYSASELVTGNVQLVRRAADAAGIAQHDVMDAVQTRRALGLNQLAPTA</sequence>
<comment type="caution">
    <text evidence="5">The sequence shown here is derived from an EMBL/GenBank/DDBJ whole genome shotgun (WGS) entry which is preliminary data.</text>
</comment>
<dbReference type="InterPro" id="IPR013785">
    <property type="entry name" value="Aldolase_TIM"/>
</dbReference>
<dbReference type="EC" id="2.3.1.247" evidence="5"/>
<keyword evidence="4" id="KW-0862">Zinc</keyword>
<dbReference type="SUPFAM" id="SSF110395">
    <property type="entry name" value="CutC-like"/>
    <property type="match status" value="1"/>
</dbReference>
<dbReference type="Proteomes" id="UP001160130">
    <property type="component" value="Unassembled WGS sequence"/>
</dbReference>
<dbReference type="InterPro" id="IPR008567">
    <property type="entry name" value="BKACE"/>
</dbReference>
<evidence type="ECO:0000256" key="1">
    <source>
        <dbReference type="ARBA" id="ARBA00001947"/>
    </source>
</evidence>
<gene>
    <name evidence="5" type="ORF">M2272_001572</name>
</gene>
<dbReference type="EMBL" id="JARXVE010000002">
    <property type="protein sequence ID" value="MDH6194943.1"/>
    <property type="molecule type" value="Genomic_DNA"/>
</dbReference>
<keyword evidence="6" id="KW-1185">Reference proteome</keyword>
<evidence type="ECO:0000313" key="5">
    <source>
        <dbReference type="EMBL" id="MDH6194943.1"/>
    </source>
</evidence>
<dbReference type="PANTHER" id="PTHR37418:SF2">
    <property type="entry name" value="3-KETO-5-AMINOHEXANOATE CLEAVAGE ENZYME"/>
    <property type="match status" value="1"/>
</dbReference>
<proteinExistence type="predicted"/>
<organism evidence="5 6">
    <name type="scientific">Mycolicibacterium frederiksbergense</name>
    <dbReference type="NCBI Taxonomy" id="117567"/>
    <lineage>
        <taxon>Bacteria</taxon>
        <taxon>Bacillati</taxon>
        <taxon>Actinomycetota</taxon>
        <taxon>Actinomycetes</taxon>
        <taxon>Mycobacteriales</taxon>
        <taxon>Mycobacteriaceae</taxon>
        <taxon>Mycolicibacterium</taxon>
    </lineage>
</organism>
<dbReference type="GO" id="GO:0016746">
    <property type="term" value="F:acyltransferase activity"/>
    <property type="evidence" value="ECO:0007669"/>
    <property type="project" value="UniProtKB-KW"/>
</dbReference>
<evidence type="ECO:0000256" key="3">
    <source>
        <dbReference type="ARBA" id="ARBA00022723"/>
    </source>
</evidence>
<dbReference type="PANTHER" id="PTHR37418">
    <property type="entry name" value="3-KETO-5-AMINOHEXANOATE CLEAVAGE ENZYME-RELATED"/>
    <property type="match status" value="1"/>
</dbReference>
<protein>
    <submittedName>
        <fullName evidence="5">3-keto-5-aminohexanoate cleavage enzyme</fullName>
        <ecNumber evidence="5">2.3.1.247</ecNumber>
    </submittedName>
</protein>